<comment type="pathway">
    <text evidence="1">Cell wall biogenesis; peptidoglycan recycling.</text>
</comment>
<dbReference type="Pfam" id="PF03702">
    <property type="entry name" value="AnmK"/>
    <property type="match status" value="1"/>
</dbReference>
<keyword evidence="1" id="KW-0067">ATP-binding</keyword>
<dbReference type="CDD" id="cd24050">
    <property type="entry name" value="ASKHA_NBD_ANMK"/>
    <property type="match status" value="1"/>
</dbReference>
<dbReference type="SUPFAM" id="SSF53067">
    <property type="entry name" value="Actin-like ATPase domain"/>
    <property type="match status" value="1"/>
</dbReference>
<dbReference type="PANTHER" id="PTHR30605">
    <property type="entry name" value="ANHYDRO-N-ACETYLMURAMIC ACID KINASE"/>
    <property type="match status" value="1"/>
</dbReference>
<keyword evidence="3" id="KW-1185">Reference proteome</keyword>
<proteinExistence type="inferred from homology"/>
<comment type="function">
    <text evidence="1">Catalyzes the specific phosphorylation of 1,6-anhydro-N-acetylmuramic acid (anhMurNAc) with the simultaneous cleavage of the 1,6-anhydro ring, generating MurNAc-6-P. Is required for the utilization of anhMurNAc either imported from the medium or derived from its own cell wall murein, and thus plays a role in cell wall recycling.</text>
</comment>
<dbReference type="HAMAP" id="MF_01270">
    <property type="entry name" value="AnhMurNAc_kinase"/>
    <property type="match status" value="1"/>
</dbReference>
<reference evidence="2 3" key="1">
    <citation type="submission" date="2020-08" db="EMBL/GenBank/DDBJ databases">
        <title>Genomic Encyclopedia of Type Strains, Phase III (KMG-III): the genomes of soil and plant-associated and newly described type strains.</title>
        <authorList>
            <person name="Whitman W."/>
        </authorList>
    </citation>
    <scope>NUCLEOTIDE SEQUENCE [LARGE SCALE GENOMIC DNA]</scope>
    <source>
        <strain evidence="2 3">CECT 7247</strain>
    </source>
</reference>
<protein>
    <recommendedName>
        <fullName evidence="1">Anhydro-N-acetylmuramic acid kinase</fullName>
        <ecNumber evidence="1">2.7.1.170</ecNumber>
    </recommendedName>
    <alternativeName>
        <fullName evidence="1">AnhMurNAc kinase</fullName>
    </alternativeName>
</protein>
<comment type="similarity">
    <text evidence="1">Belongs to the anhydro-N-acetylmuramic acid kinase family.</text>
</comment>
<evidence type="ECO:0000256" key="1">
    <source>
        <dbReference type="HAMAP-Rule" id="MF_01270"/>
    </source>
</evidence>
<dbReference type="NCBIfam" id="NF007139">
    <property type="entry name" value="PRK09585.1-3"/>
    <property type="match status" value="1"/>
</dbReference>
<name>A0ABR6GUC8_9BURK</name>
<dbReference type="RefSeq" id="WP_088451970.1">
    <property type="nucleotide sequence ID" value="NZ_JACHXO010000005.1"/>
</dbReference>
<comment type="caution">
    <text evidence="2">The sequence shown here is derived from an EMBL/GenBank/DDBJ whole genome shotgun (WGS) entry which is preliminary data.</text>
</comment>
<gene>
    <name evidence="1" type="primary">anmK</name>
    <name evidence="2" type="ORF">FHS28_003076</name>
</gene>
<keyword evidence="1" id="KW-0547">Nucleotide-binding</keyword>
<organism evidence="2 3">
    <name type="scientific">Roseateles terrae</name>
    <dbReference type="NCBI Taxonomy" id="431060"/>
    <lineage>
        <taxon>Bacteria</taxon>
        <taxon>Pseudomonadati</taxon>
        <taxon>Pseudomonadota</taxon>
        <taxon>Betaproteobacteria</taxon>
        <taxon>Burkholderiales</taxon>
        <taxon>Sphaerotilaceae</taxon>
        <taxon>Roseateles</taxon>
    </lineage>
</organism>
<keyword evidence="1 2" id="KW-0808">Transferase</keyword>
<keyword evidence="1" id="KW-0119">Carbohydrate metabolism</keyword>
<keyword evidence="1 2" id="KW-0418">Kinase</keyword>
<dbReference type="InterPro" id="IPR005338">
    <property type="entry name" value="Anhydro_N_Ac-Mur_kinase"/>
</dbReference>
<feature type="binding site" evidence="1">
    <location>
        <begin position="12"/>
        <end position="19"/>
    </location>
    <ligand>
        <name>ATP</name>
        <dbReference type="ChEBI" id="CHEBI:30616"/>
    </ligand>
</feature>
<evidence type="ECO:0000313" key="3">
    <source>
        <dbReference type="Proteomes" id="UP000574369"/>
    </source>
</evidence>
<dbReference type="PANTHER" id="PTHR30605:SF0">
    <property type="entry name" value="ANHYDRO-N-ACETYLMURAMIC ACID KINASE"/>
    <property type="match status" value="1"/>
</dbReference>
<dbReference type="EMBL" id="JACHXO010000005">
    <property type="protein sequence ID" value="MBB3195670.1"/>
    <property type="molecule type" value="Genomic_DNA"/>
</dbReference>
<dbReference type="Proteomes" id="UP000574369">
    <property type="component" value="Unassembled WGS sequence"/>
</dbReference>
<sequence>MTTELLIGLMSGTSLDGVDAVLLEADGEGRVAALAHAHHPFGEELRAELLALNAPGDNELARSALAANAVSRAYAQVVQQLLLAQGLAPRQIRALGAHGQTVRHRPGEFDGTGFTLQLLNAPLLAELTGISVVHDFRSRDLAAGGQGAPLVPAFHRAVFGRRDADVVVLNVGGISNVSLLWAQGNSGGFDCGPGNCLMDGWIQRHQGVEYDADGRWAAQGQVLPSLLRDLLAEPFFLQAPPRSTGRDLFHLQWLDHRLASHSSARPVDVQATLLELSARCVADGLAQFAPGQWRQLMVCGGGAFNGQLMARLQSLMPPLKVSSTEEAGLPPMQVEGAAFAWLAMRWLRHLSGNLPAVTGASGERVLGSYTPA</sequence>
<comment type="catalytic activity">
    <reaction evidence="1">
        <text>1,6-anhydro-N-acetyl-beta-muramate + ATP + H2O = N-acetyl-D-muramate 6-phosphate + ADP + H(+)</text>
        <dbReference type="Rhea" id="RHEA:24952"/>
        <dbReference type="ChEBI" id="CHEBI:15377"/>
        <dbReference type="ChEBI" id="CHEBI:15378"/>
        <dbReference type="ChEBI" id="CHEBI:30616"/>
        <dbReference type="ChEBI" id="CHEBI:58690"/>
        <dbReference type="ChEBI" id="CHEBI:58722"/>
        <dbReference type="ChEBI" id="CHEBI:456216"/>
        <dbReference type="EC" id="2.7.1.170"/>
    </reaction>
</comment>
<accession>A0ABR6GUC8</accession>
<dbReference type="InterPro" id="IPR043129">
    <property type="entry name" value="ATPase_NBD"/>
</dbReference>
<dbReference type="EC" id="2.7.1.170" evidence="1"/>
<comment type="pathway">
    <text evidence="1">Amino-sugar metabolism; 1,6-anhydro-N-acetylmuramate degradation.</text>
</comment>
<evidence type="ECO:0000313" key="2">
    <source>
        <dbReference type="EMBL" id="MBB3195670.1"/>
    </source>
</evidence>
<dbReference type="Gene3D" id="3.30.420.40">
    <property type="match status" value="2"/>
</dbReference>
<dbReference type="GO" id="GO:0016301">
    <property type="term" value="F:kinase activity"/>
    <property type="evidence" value="ECO:0007669"/>
    <property type="project" value="UniProtKB-KW"/>
</dbReference>